<evidence type="ECO:0000256" key="1">
    <source>
        <dbReference type="ARBA" id="ARBA00004370"/>
    </source>
</evidence>
<dbReference type="PANTHER" id="PTHR44755">
    <property type="entry name" value="NATRIURETIC PEPTIDE RECEPTOR 3-RELATED"/>
    <property type="match status" value="1"/>
</dbReference>
<evidence type="ECO:0000313" key="7">
    <source>
        <dbReference type="RefSeq" id="XP_005113418.3"/>
    </source>
</evidence>
<dbReference type="PANTHER" id="PTHR44755:SF11">
    <property type="entry name" value="ATRIAL NATRIURETIC PEPTIDE RECEPTOR 3 ISOFORM X1"/>
    <property type="match status" value="1"/>
</dbReference>
<gene>
    <name evidence="7" type="primary">LOC101857168</name>
</gene>
<dbReference type="InterPro" id="IPR001828">
    <property type="entry name" value="ANF_lig-bd_rcpt"/>
</dbReference>
<name>A0ABM0KB83_APLCA</name>
<sequence length="295" mass="33740">MFSAFTRAWELQHGSEHKLWNPVWPLFTFYTFSNIIQLVRKENPPSQMAMLRRLRCTQVSLLIFGLLTSHLYNAIASNDSKYKLPRAPSDVIKIGVILPSTGSTPWILPYTLPAIHIAVDYLQHRTEIFGNRRVKLNVADSECSYITGPLAAVDMYVNQSVNVFLGPACEYVVAPVARFSPHWGIPILTAGALVSAFGNKQEYGLLTRVQGTYSKYSEALMHVFNQFRWSNVALLYHNVNAPNSEKKSCFFCIEAMFRALRAKINRKPFNRDFDEHRISEQRREDIVVEASRHAR</sequence>
<dbReference type="GeneID" id="101857168"/>
<evidence type="ECO:0000313" key="6">
    <source>
        <dbReference type="Proteomes" id="UP000694888"/>
    </source>
</evidence>
<proteinExistence type="predicted"/>
<keyword evidence="7" id="KW-0675">Receptor</keyword>
<accession>A0ABM0KB83</accession>
<dbReference type="SUPFAM" id="SSF53822">
    <property type="entry name" value="Periplasmic binding protein-like I"/>
    <property type="match status" value="1"/>
</dbReference>
<dbReference type="Proteomes" id="UP000694888">
    <property type="component" value="Unplaced"/>
</dbReference>
<evidence type="ECO:0000256" key="2">
    <source>
        <dbReference type="ARBA" id="ARBA00022692"/>
    </source>
</evidence>
<reference evidence="7" key="1">
    <citation type="submission" date="2025-08" db="UniProtKB">
        <authorList>
            <consortium name="RefSeq"/>
        </authorList>
    </citation>
    <scope>IDENTIFICATION</scope>
</reference>
<protein>
    <submittedName>
        <fullName evidence="7">Atrial natriuretic peptide receptor 1</fullName>
    </submittedName>
</protein>
<dbReference type="InterPro" id="IPR028082">
    <property type="entry name" value="Peripla_BP_I"/>
</dbReference>
<keyword evidence="3" id="KW-1133">Transmembrane helix</keyword>
<evidence type="ECO:0000259" key="5">
    <source>
        <dbReference type="Pfam" id="PF01094"/>
    </source>
</evidence>
<comment type="subcellular location">
    <subcellularLocation>
        <location evidence="1">Membrane</location>
    </subcellularLocation>
</comment>
<keyword evidence="2" id="KW-0812">Transmembrane</keyword>
<evidence type="ECO:0000256" key="4">
    <source>
        <dbReference type="ARBA" id="ARBA00023136"/>
    </source>
</evidence>
<feature type="non-terminal residue" evidence="7">
    <location>
        <position position="295"/>
    </location>
</feature>
<dbReference type="InterPro" id="IPR052612">
    <property type="entry name" value="ANP_Clearance_Receptor"/>
</dbReference>
<dbReference type="Gene3D" id="3.40.50.2300">
    <property type="match status" value="1"/>
</dbReference>
<dbReference type="Pfam" id="PF01094">
    <property type="entry name" value="ANF_receptor"/>
    <property type="match status" value="1"/>
</dbReference>
<dbReference type="RefSeq" id="XP_005113418.3">
    <property type="nucleotide sequence ID" value="XM_005113361.3"/>
</dbReference>
<keyword evidence="4" id="KW-0472">Membrane</keyword>
<keyword evidence="6" id="KW-1185">Reference proteome</keyword>
<evidence type="ECO:0000256" key="3">
    <source>
        <dbReference type="ARBA" id="ARBA00022989"/>
    </source>
</evidence>
<feature type="domain" description="Receptor ligand binding region" evidence="5">
    <location>
        <begin position="112"/>
        <end position="238"/>
    </location>
</feature>
<organism evidence="6 7">
    <name type="scientific">Aplysia californica</name>
    <name type="common">California sea hare</name>
    <dbReference type="NCBI Taxonomy" id="6500"/>
    <lineage>
        <taxon>Eukaryota</taxon>
        <taxon>Metazoa</taxon>
        <taxon>Spiralia</taxon>
        <taxon>Lophotrochozoa</taxon>
        <taxon>Mollusca</taxon>
        <taxon>Gastropoda</taxon>
        <taxon>Heterobranchia</taxon>
        <taxon>Euthyneura</taxon>
        <taxon>Tectipleura</taxon>
        <taxon>Aplysiida</taxon>
        <taxon>Aplysioidea</taxon>
        <taxon>Aplysiidae</taxon>
        <taxon>Aplysia</taxon>
    </lineage>
</organism>